<sequence length="274" mass="29958">MNNLSIFPASCHDTHGREKGAPDDAPVLDILMVTYRSEAFERAAIDSIRAKTDVPYRLTVIDNNADNRSLTQIWNAFARQSRAPYLCFVNPDIICGAGWASALLRALDMPSVAVASPSMPYRGGGAGDPCSRLQALDAPEAFDAAGSLIEAQMDALAGQLPSIVLDDPYGYGYCYGVRRDWMVSLGYFDESFVYYGQETDFSYRTILAGRRVVCVKDSLVYHMGQGSSNGAKTPELLVANRRAHVLLRDKHPSWSVLLGWYADAREGAPGHPLG</sequence>
<dbReference type="PANTHER" id="PTHR43179">
    <property type="entry name" value="RHAMNOSYLTRANSFERASE WBBL"/>
    <property type="match status" value="1"/>
</dbReference>
<keyword evidence="3" id="KW-0808">Transferase</keyword>
<evidence type="ECO:0000313" key="4">
    <source>
        <dbReference type="EMBL" id="GLS12717.1"/>
    </source>
</evidence>
<dbReference type="Gene3D" id="3.90.550.10">
    <property type="entry name" value="Spore Coat Polysaccharide Biosynthesis Protein SpsA, Chain A"/>
    <property type="match status" value="1"/>
</dbReference>
<dbReference type="EMBL" id="BSPB01000001">
    <property type="protein sequence ID" value="GLS12717.1"/>
    <property type="molecule type" value="Genomic_DNA"/>
</dbReference>
<proteinExistence type="inferred from homology"/>
<evidence type="ECO:0000313" key="5">
    <source>
        <dbReference type="Proteomes" id="UP001156903"/>
    </source>
</evidence>
<comment type="similarity">
    <text evidence="1">Belongs to the glycosyltransferase 2 family.</text>
</comment>
<dbReference type="SUPFAM" id="SSF53448">
    <property type="entry name" value="Nucleotide-diphospho-sugar transferases"/>
    <property type="match status" value="1"/>
</dbReference>
<protein>
    <recommendedName>
        <fullName evidence="6">Glycosyltransferase 2-like domain-containing protein</fullName>
    </recommendedName>
</protein>
<dbReference type="RefSeq" id="WP_284306210.1">
    <property type="nucleotide sequence ID" value="NZ_BSPB01000001.1"/>
</dbReference>
<evidence type="ECO:0008006" key="6">
    <source>
        <dbReference type="Google" id="ProtNLM"/>
    </source>
</evidence>
<name>A0ABQ6C3B6_9BURK</name>
<organism evidence="4 5">
    <name type="scientific">Hydrogenophaga electricum</name>
    <dbReference type="NCBI Taxonomy" id="1230953"/>
    <lineage>
        <taxon>Bacteria</taxon>
        <taxon>Pseudomonadati</taxon>
        <taxon>Pseudomonadota</taxon>
        <taxon>Betaproteobacteria</taxon>
        <taxon>Burkholderiales</taxon>
        <taxon>Comamonadaceae</taxon>
        <taxon>Hydrogenophaga</taxon>
    </lineage>
</organism>
<reference evidence="5" key="1">
    <citation type="journal article" date="2019" name="Int. J. Syst. Evol. Microbiol.">
        <title>The Global Catalogue of Microorganisms (GCM) 10K type strain sequencing project: providing services to taxonomists for standard genome sequencing and annotation.</title>
        <authorList>
            <consortium name="The Broad Institute Genomics Platform"/>
            <consortium name="The Broad Institute Genome Sequencing Center for Infectious Disease"/>
            <person name="Wu L."/>
            <person name="Ma J."/>
        </authorList>
    </citation>
    <scope>NUCLEOTIDE SEQUENCE [LARGE SCALE GENOMIC DNA]</scope>
    <source>
        <strain evidence="5">NBRC 109341</strain>
    </source>
</reference>
<evidence type="ECO:0000256" key="3">
    <source>
        <dbReference type="ARBA" id="ARBA00022679"/>
    </source>
</evidence>
<dbReference type="PANTHER" id="PTHR43179:SF12">
    <property type="entry name" value="GALACTOFURANOSYLTRANSFERASE GLFT2"/>
    <property type="match status" value="1"/>
</dbReference>
<evidence type="ECO:0000256" key="2">
    <source>
        <dbReference type="ARBA" id="ARBA00022676"/>
    </source>
</evidence>
<gene>
    <name evidence="4" type="ORF">GCM10007935_01430</name>
</gene>
<keyword evidence="2" id="KW-0328">Glycosyltransferase</keyword>
<comment type="caution">
    <text evidence="4">The sequence shown here is derived from an EMBL/GenBank/DDBJ whole genome shotgun (WGS) entry which is preliminary data.</text>
</comment>
<keyword evidence="5" id="KW-1185">Reference proteome</keyword>
<dbReference type="InterPro" id="IPR029044">
    <property type="entry name" value="Nucleotide-diphossugar_trans"/>
</dbReference>
<evidence type="ECO:0000256" key="1">
    <source>
        <dbReference type="ARBA" id="ARBA00006739"/>
    </source>
</evidence>
<dbReference type="Proteomes" id="UP001156903">
    <property type="component" value="Unassembled WGS sequence"/>
</dbReference>
<accession>A0ABQ6C3B6</accession>